<comment type="caution">
    <text evidence="5">The sequence shown here is derived from an EMBL/GenBank/DDBJ whole genome shotgun (WGS) entry which is preliminary data.</text>
</comment>
<dbReference type="InterPro" id="IPR006913">
    <property type="entry name" value="CENP-V/GFA"/>
</dbReference>
<evidence type="ECO:0000259" key="4">
    <source>
        <dbReference type="PROSITE" id="PS51891"/>
    </source>
</evidence>
<evidence type="ECO:0000256" key="1">
    <source>
        <dbReference type="ARBA" id="ARBA00005495"/>
    </source>
</evidence>
<dbReference type="PANTHER" id="PTHR28620:SF1">
    <property type="entry name" value="CENP-V_GFA DOMAIN-CONTAINING PROTEIN"/>
    <property type="match status" value="1"/>
</dbReference>
<dbReference type="PROSITE" id="PS51891">
    <property type="entry name" value="CENP_V_GFA"/>
    <property type="match status" value="1"/>
</dbReference>
<keyword evidence="6" id="KW-1185">Reference proteome</keyword>
<sequence>MLKTYRGSCHCGSVRFECEVDLAQGTRRCNCRFCGKSRLWKVFVLGDAFRVVSGQEMLRDYRGPESQWPQGHVHHYFCGYCGFRGFSKGYLEMEPFDGWFHAVNVAALDGVSDEELAAIPIQYENGREDDYDHPPAIVSHM</sequence>
<dbReference type="PANTHER" id="PTHR28620">
    <property type="entry name" value="CENTROMERE PROTEIN V"/>
    <property type="match status" value="1"/>
</dbReference>
<keyword evidence="3" id="KW-0862">Zinc</keyword>
<evidence type="ECO:0000313" key="6">
    <source>
        <dbReference type="Proteomes" id="UP000306441"/>
    </source>
</evidence>
<evidence type="ECO:0000256" key="2">
    <source>
        <dbReference type="ARBA" id="ARBA00022723"/>
    </source>
</evidence>
<reference evidence="5 6" key="1">
    <citation type="submission" date="2019-04" db="EMBL/GenBank/DDBJ databases">
        <title>Mesorhizobium composti sp. nov., isolated from compost.</title>
        <authorList>
            <person name="Lin S.-Y."/>
            <person name="Hameed A."/>
            <person name="Hsieh Y.-T."/>
            <person name="Young C.-C."/>
        </authorList>
    </citation>
    <scope>NUCLEOTIDE SEQUENCE [LARGE SCALE GENOMIC DNA]</scope>
    <source>
        <strain evidence="5 6">CC-YTH430</strain>
    </source>
</reference>
<evidence type="ECO:0000256" key="3">
    <source>
        <dbReference type="ARBA" id="ARBA00022833"/>
    </source>
</evidence>
<evidence type="ECO:0000313" key="5">
    <source>
        <dbReference type="EMBL" id="THF54720.1"/>
    </source>
</evidence>
<dbReference type="EMBL" id="SSNY01000016">
    <property type="protein sequence ID" value="THF54720.1"/>
    <property type="molecule type" value="Genomic_DNA"/>
</dbReference>
<dbReference type="InterPro" id="IPR052355">
    <property type="entry name" value="CENP-V-like"/>
</dbReference>
<keyword evidence="2" id="KW-0479">Metal-binding</keyword>
<dbReference type="SUPFAM" id="SSF51316">
    <property type="entry name" value="Mss4-like"/>
    <property type="match status" value="1"/>
</dbReference>
<accession>A0ABY2Q1I2</accession>
<protein>
    <submittedName>
        <fullName evidence="5">GFA family protein</fullName>
    </submittedName>
</protein>
<proteinExistence type="inferred from homology"/>
<name>A0ABY2Q1I2_9HYPH</name>
<dbReference type="Proteomes" id="UP000306441">
    <property type="component" value="Unassembled WGS sequence"/>
</dbReference>
<dbReference type="Gene3D" id="2.170.150.70">
    <property type="match status" value="1"/>
</dbReference>
<dbReference type="Pfam" id="PF04828">
    <property type="entry name" value="GFA"/>
    <property type="match status" value="1"/>
</dbReference>
<feature type="domain" description="CENP-V/GFA" evidence="4">
    <location>
        <begin position="5"/>
        <end position="132"/>
    </location>
</feature>
<comment type="similarity">
    <text evidence="1">Belongs to the Gfa family.</text>
</comment>
<gene>
    <name evidence="5" type="ORF">E6C48_20810</name>
</gene>
<organism evidence="5 6">
    <name type="scientific">Ollibium composti</name>
    <dbReference type="NCBI Taxonomy" id="2675109"/>
    <lineage>
        <taxon>Bacteria</taxon>
        <taxon>Pseudomonadati</taxon>
        <taxon>Pseudomonadota</taxon>
        <taxon>Alphaproteobacteria</taxon>
        <taxon>Hyphomicrobiales</taxon>
        <taxon>Phyllobacteriaceae</taxon>
        <taxon>Ollibium</taxon>
    </lineage>
</organism>
<dbReference type="InterPro" id="IPR011057">
    <property type="entry name" value="Mss4-like_sf"/>
</dbReference>